<dbReference type="GO" id="GO:0008270">
    <property type="term" value="F:zinc ion binding"/>
    <property type="evidence" value="ECO:0007669"/>
    <property type="project" value="UniProtKB-KW"/>
</dbReference>
<dbReference type="PROSITE" id="PS51925">
    <property type="entry name" value="SWIB_MDM2"/>
    <property type="match status" value="1"/>
</dbReference>
<feature type="compositionally biased region" description="Basic and acidic residues" evidence="5">
    <location>
        <begin position="462"/>
        <end position="472"/>
    </location>
</feature>
<evidence type="ECO:0000256" key="2">
    <source>
        <dbReference type="ARBA" id="ARBA00022771"/>
    </source>
</evidence>
<dbReference type="SUPFAM" id="SSF47592">
    <property type="entry name" value="SWIB/MDM2 domain"/>
    <property type="match status" value="1"/>
</dbReference>
<evidence type="ECO:0000256" key="4">
    <source>
        <dbReference type="ARBA" id="ARBA00023125"/>
    </source>
</evidence>
<dbReference type="Gramene" id="OE9A106034T3">
    <property type="protein sequence ID" value="OE9A106034C3"/>
    <property type="gene ID" value="OE9A106034"/>
</dbReference>
<evidence type="ECO:0000256" key="5">
    <source>
        <dbReference type="SAM" id="MobiDB-lite"/>
    </source>
</evidence>
<keyword evidence="8" id="KW-1185">Reference proteome</keyword>
<dbReference type="InterPro" id="IPR036885">
    <property type="entry name" value="SWIB_MDM2_dom_sf"/>
</dbReference>
<proteinExistence type="predicted"/>
<dbReference type="InterPro" id="IPR011011">
    <property type="entry name" value="Znf_FYVE_PHD"/>
</dbReference>
<dbReference type="OrthoDB" id="6415790at2759"/>
<dbReference type="PANTHER" id="PTHR46695:SF4">
    <property type="entry name" value="ZINC FINGER CCCH DOMAIN-CONTAINING PROTEIN 44"/>
    <property type="match status" value="1"/>
</dbReference>
<dbReference type="Gene3D" id="1.10.245.10">
    <property type="entry name" value="SWIB/MDM2 domain"/>
    <property type="match status" value="1"/>
</dbReference>
<dbReference type="Pfam" id="PF02201">
    <property type="entry name" value="SWIB"/>
    <property type="match status" value="1"/>
</dbReference>
<evidence type="ECO:0000259" key="6">
    <source>
        <dbReference type="PROSITE" id="PS51925"/>
    </source>
</evidence>
<dbReference type="CDD" id="cd10567">
    <property type="entry name" value="SWIB-MDM2_like"/>
    <property type="match status" value="1"/>
</dbReference>
<dbReference type="EMBL" id="CACTIH010005922">
    <property type="protein sequence ID" value="CAA3003133.1"/>
    <property type="molecule type" value="Genomic_DNA"/>
</dbReference>
<dbReference type="FunFam" id="3.30.40.10:FF:000303">
    <property type="entry name" value="Zinc finger CCCH domain-containing protein 19"/>
    <property type="match status" value="1"/>
</dbReference>
<dbReference type="PANTHER" id="PTHR46695">
    <property type="entry name" value="ZINC FINGER CCCH DOMAIN-CONTAINING PROTEIN 44-RELATED"/>
    <property type="match status" value="1"/>
</dbReference>
<dbReference type="Proteomes" id="UP000594638">
    <property type="component" value="Unassembled WGS sequence"/>
</dbReference>
<dbReference type="GO" id="GO:0003677">
    <property type="term" value="F:DNA binding"/>
    <property type="evidence" value="ECO:0007669"/>
    <property type="project" value="UniProtKB-KW"/>
</dbReference>
<feature type="region of interest" description="Disordered" evidence="5">
    <location>
        <begin position="239"/>
        <end position="298"/>
    </location>
</feature>
<dbReference type="Gene3D" id="3.30.40.10">
    <property type="entry name" value="Zinc/RING finger domain, C3HC4 (zinc finger)"/>
    <property type="match status" value="1"/>
</dbReference>
<organism evidence="7 8">
    <name type="scientific">Olea europaea subsp. europaea</name>
    <dbReference type="NCBI Taxonomy" id="158383"/>
    <lineage>
        <taxon>Eukaryota</taxon>
        <taxon>Viridiplantae</taxon>
        <taxon>Streptophyta</taxon>
        <taxon>Embryophyta</taxon>
        <taxon>Tracheophyta</taxon>
        <taxon>Spermatophyta</taxon>
        <taxon>Magnoliopsida</taxon>
        <taxon>eudicotyledons</taxon>
        <taxon>Gunneridae</taxon>
        <taxon>Pentapetalae</taxon>
        <taxon>asterids</taxon>
        <taxon>lamiids</taxon>
        <taxon>Lamiales</taxon>
        <taxon>Oleaceae</taxon>
        <taxon>Oleeae</taxon>
        <taxon>Olea</taxon>
    </lineage>
</organism>
<keyword evidence="1" id="KW-0479">Metal-binding</keyword>
<dbReference type="SUPFAM" id="SSF57903">
    <property type="entry name" value="FYVE/PHD zinc finger"/>
    <property type="match status" value="1"/>
</dbReference>
<dbReference type="CDD" id="cd15568">
    <property type="entry name" value="PHD5_NSD"/>
    <property type="match status" value="1"/>
</dbReference>
<dbReference type="SMART" id="SM00249">
    <property type="entry name" value="PHD"/>
    <property type="match status" value="1"/>
</dbReference>
<dbReference type="AlphaFoldDB" id="A0A8S0TDB5"/>
<feature type="domain" description="DM2" evidence="6">
    <location>
        <begin position="296"/>
        <end position="379"/>
    </location>
</feature>
<sequence>MEGEHSGLYRPNVPAQNQDFYQDNEKLVGVSVAVTEGSVPQVISLGQKRKRGRLTKGRKKEEEEEDVCFICFDGGCLVLCDRKGCPKAYHPACIKRDESFFRSKAKWNCGWHICSVCQKASHYMCYTCTYSLCMGCTKDADYVCIRGNKGFCTICMKTIMLIENKDKMNSESVQVDFDDSSSWEYLFKAYWIYLKEKLSLTLSELTQAKNPCKEVGTVACTHLVTDVHHNTRDGKVSVSYRSSEHLESSNPKGQLTLQKEDSLSTESLGISKEAEPSHIKGNNKSSTDEGMDKPSVDEGTEWASKDLLEFVAHMRNGDTSVLSQFDVQSLLLDYIKRNNLQDACQKSQINCDLRLKNLFGKPCIGHTDALNRQFHGMSKFPFYASSKALELGAVPDNRLPEGYGDKYSIARTQYEMISGCDHEDQSNNQSQASQSSEEILRSLAAANGKGSRSDLTPLPRLDSPKVDGDIRLSDLPSPTPKASSQDCEVWNAENQQSASSDIPVQNSDILDLPCPTRKPSDEYQATDPKRSLLVMNGAHLPEIANKWSGYSPTPAKPSIEEWDNDLVAASSLKPLEAMSVHAAIWFSNSNQHTHSSQSHLTSDFRNWQGIVDEPIELDALSVESVSDLLAEVDAMESQSGLASPTSGTKFCKELMQDFGKEVTEDSKDYCFGSIGDFCQTPDPGETSSLSSTRDRQLTCQPTVACEPVGGLVTSEVHTPGRSSSGHSSWETESTDTLV</sequence>
<keyword evidence="4" id="KW-0238">DNA-binding</keyword>
<feature type="region of interest" description="Disordered" evidence="5">
    <location>
        <begin position="712"/>
        <end position="738"/>
    </location>
</feature>
<evidence type="ECO:0000256" key="1">
    <source>
        <dbReference type="ARBA" id="ARBA00022723"/>
    </source>
</evidence>
<feature type="compositionally biased region" description="Polar residues" evidence="5">
    <location>
        <begin position="248"/>
        <end position="257"/>
    </location>
</feature>
<dbReference type="InterPro" id="IPR013083">
    <property type="entry name" value="Znf_RING/FYVE/PHD"/>
</dbReference>
<feature type="compositionally biased region" description="Basic and acidic residues" evidence="5">
    <location>
        <begin position="286"/>
        <end position="296"/>
    </location>
</feature>
<dbReference type="InterPro" id="IPR001965">
    <property type="entry name" value="Znf_PHD"/>
</dbReference>
<dbReference type="InterPro" id="IPR019786">
    <property type="entry name" value="Zinc_finger_PHD-type_CS"/>
</dbReference>
<evidence type="ECO:0000313" key="8">
    <source>
        <dbReference type="Proteomes" id="UP000594638"/>
    </source>
</evidence>
<keyword evidence="3" id="KW-0862">Zinc</keyword>
<reference evidence="7 8" key="1">
    <citation type="submission" date="2019-12" db="EMBL/GenBank/DDBJ databases">
        <authorList>
            <person name="Alioto T."/>
            <person name="Alioto T."/>
            <person name="Gomez Garrido J."/>
        </authorList>
    </citation>
    <scope>NUCLEOTIDE SEQUENCE [LARGE SCALE GENOMIC DNA]</scope>
</reference>
<protein>
    <submittedName>
        <fullName evidence="7">Zinc finger CCCH domain-containing 44-like</fullName>
    </submittedName>
</protein>
<feature type="region of interest" description="Disordered" evidence="5">
    <location>
        <begin position="446"/>
        <end position="487"/>
    </location>
</feature>
<dbReference type="InterPro" id="IPR003121">
    <property type="entry name" value="SWIB_MDM2_domain"/>
</dbReference>
<evidence type="ECO:0000256" key="3">
    <source>
        <dbReference type="ARBA" id="ARBA00022833"/>
    </source>
</evidence>
<name>A0A8S0TDB5_OLEEU</name>
<gene>
    <name evidence="7" type="ORF">OLEA9_A106034</name>
</gene>
<comment type="caution">
    <text evidence="7">The sequence shown here is derived from an EMBL/GenBank/DDBJ whole genome shotgun (WGS) entry which is preliminary data.</text>
</comment>
<keyword evidence="2" id="KW-0863">Zinc-finger</keyword>
<evidence type="ECO:0000313" key="7">
    <source>
        <dbReference type="EMBL" id="CAA3003133.1"/>
    </source>
</evidence>
<accession>A0A8S0TDB5</accession>
<feature type="compositionally biased region" description="Low complexity" evidence="5">
    <location>
        <begin position="722"/>
        <end position="731"/>
    </location>
</feature>
<dbReference type="PROSITE" id="PS01359">
    <property type="entry name" value="ZF_PHD_1"/>
    <property type="match status" value="1"/>
</dbReference>